<name>A0A0N7LN28_9RHOB</name>
<protein>
    <submittedName>
        <fullName evidence="1">Uncharacterized protein</fullName>
    </submittedName>
</protein>
<dbReference type="EMBL" id="CYPS01000007">
    <property type="protein sequence ID" value="CUH41260.1"/>
    <property type="molecule type" value="Genomic_DNA"/>
</dbReference>
<organism evidence="1 2">
    <name type="scientific">Ruegeria atlantica</name>
    <dbReference type="NCBI Taxonomy" id="81569"/>
    <lineage>
        <taxon>Bacteria</taxon>
        <taxon>Pseudomonadati</taxon>
        <taxon>Pseudomonadota</taxon>
        <taxon>Alphaproteobacteria</taxon>
        <taxon>Rhodobacterales</taxon>
        <taxon>Roseobacteraceae</taxon>
        <taxon>Ruegeria</taxon>
    </lineage>
</organism>
<sequence length="69" mass="7846">MRSNYVPKLRFNFSADVSSRSMTKGERRLSGLQSRYLREILSVRSGSSAKVCKVRFLRITVVSADCGTW</sequence>
<evidence type="ECO:0000313" key="2">
    <source>
        <dbReference type="Proteomes" id="UP000050786"/>
    </source>
</evidence>
<reference evidence="2" key="1">
    <citation type="submission" date="2015-09" db="EMBL/GenBank/DDBJ databases">
        <authorList>
            <person name="Rodrigo-Torres L."/>
            <person name="Arahal D.R."/>
        </authorList>
    </citation>
    <scope>NUCLEOTIDE SEQUENCE [LARGE SCALE GENOMIC DNA]</scope>
    <source>
        <strain evidence="2">CECT 4293</strain>
    </source>
</reference>
<keyword evidence="2" id="KW-1185">Reference proteome</keyword>
<dbReference type="Proteomes" id="UP000050786">
    <property type="component" value="Unassembled WGS sequence"/>
</dbReference>
<proteinExistence type="predicted"/>
<gene>
    <name evidence="1" type="ORF">RUM4293_00128</name>
</gene>
<accession>A0A0N7LN28</accession>
<dbReference type="AlphaFoldDB" id="A0A0N7LN28"/>
<evidence type="ECO:0000313" key="1">
    <source>
        <dbReference type="EMBL" id="CUH41260.1"/>
    </source>
</evidence>